<accession>A0A8J7C4A3</accession>
<keyword evidence="3" id="KW-0998">Cell outer membrane</keyword>
<sequence length="213" mass="23033">MRKTLTPALVLLLMATVGLTGCATKKYVEEQISSFGQVTNTKIHEVQDATEGNQKAISELAADQAALAAELEEVSEMAADAMARAEAAGMLAMGEFLLEVTITDNGVMFGFDKSGLSDEAKASLDAFAAVVKAVEGHAYIEVQGHTDNIGSEGYNLKLGYKRAEQVMRYLNMEQGIPLFRMNVISYGEYKPIGDNSNKDGRAQNRRVTLVAMQ</sequence>
<dbReference type="Gene3D" id="3.30.1330.60">
    <property type="entry name" value="OmpA-like domain"/>
    <property type="match status" value="1"/>
</dbReference>
<dbReference type="PROSITE" id="PS51123">
    <property type="entry name" value="OMPA_2"/>
    <property type="match status" value="1"/>
</dbReference>
<dbReference type="PRINTS" id="PR01023">
    <property type="entry name" value="NAFLGMOTY"/>
</dbReference>
<dbReference type="EMBL" id="JACXWA010000033">
    <property type="protein sequence ID" value="MBD3870141.1"/>
    <property type="molecule type" value="Genomic_DNA"/>
</dbReference>
<dbReference type="InterPro" id="IPR006665">
    <property type="entry name" value="OmpA-like"/>
</dbReference>
<dbReference type="InterPro" id="IPR050330">
    <property type="entry name" value="Bact_OuterMem_StrucFunc"/>
</dbReference>
<keyword evidence="2 4" id="KW-0472">Membrane</keyword>
<dbReference type="PANTHER" id="PTHR30329">
    <property type="entry name" value="STATOR ELEMENT OF FLAGELLAR MOTOR COMPLEX"/>
    <property type="match status" value="1"/>
</dbReference>
<evidence type="ECO:0000313" key="7">
    <source>
        <dbReference type="EMBL" id="MBD3870141.1"/>
    </source>
</evidence>
<keyword evidence="5" id="KW-0732">Signal</keyword>
<evidence type="ECO:0000259" key="6">
    <source>
        <dbReference type="PROSITE" id="PS51123"/>
    </source>
</evidence>
<dbReference type="InterPro" id="IPR036737">
    <property type="entry name" value="OmpA-like_sf"/>
</dbReference>
<comment type="subcellular location">
    <subcellularLocation>
        <location evidence="1">Cell outer membrane</location>
    </subcellularLocation>
</comment>
<feature type="domain" description="OmpA-like" evidence="6">
    <location>
        <begin position="96"/>
        <end position="213"/>
    </location>
</feature>
<dbReference type="Pfam" id="PF00691">
    <property type="entry name" value="OmpA"/>
    <property type="match status" value="1"/>
</dbReference>
<evidence type="ECO:0000256" key="5">
    <source>
        <dbReference type="SAM" id="SignalP"/>
    </source>
</evidence>
<dbReference type="InterPro" id="IPR006664">
    <property type="entry name" value="OMP_bac"/>
</dbReference>
<dbReference type="SUPFAM" id="SSF103088">
    <property type="entry name" value="OmpA-like"/>
    <property type="match status" value="1"/>
</dbReference>
<dbReference type="PANTHER" id="PTHR30329:SF21">
    <property type="entry name" value="LIPOPROTEIN YIAD-RELATED"/>
    <property type="match status" value="1"/>
</dbReference>
<feature type="signal peptide" evidence="5">
    <location>
        <begin position="1"/>
        <end position="22"/>
    </location>
</feature>
<dbReference type="PRINTS" id="PR01021">
    <property type="entry name" value="OMPADOMAIN"/>
</dbReference>
<comment type="caution">
    <text evidence="7">The sequence shown here is derived from an EMBL/GenBank/DDBJ whole genome shotgun (WGS) entry which is preliminary data.</text>
</comment>
<dbReference type="PROSITE" id="PS51257">
    <property type="entry name" value="PROKAR_LIPOPROTEIN"/>
    <property type="match status" value="1"/>
</dbReference>
<reference evidence="7 8" key="1">
    <citation type="submission" date="2020-08" db="EMBL/GenBank/DDBJ databases">
        <title>Acidobacteriota in marine sediments use diverse sulfur dissimilation pathways.</title>
        <authorList>
            <person name="Wasmund K."/>
        </authorList>
    </citation>
    <scope>NUCLEOTIDE SEQUENCE [LARGE SCALE GENOMIC DNA]</scope>
    <source>
        <strain evidence="7">MAG AM3-A</strain>
    </source>
</reference>
<organism evidence="7 8">
    <name type="scientific">Candidatus Sulfomarinibacter kjeldsenii</name>
    <dbReference type="NCBI Taxonomy" id="2885994"/>
    <lineage>
        <taxon>Bacteria</taxon>
        <taxon>Pseudomonadati</taxon>
        <taxon>Acidobacteriota</taxon>
        <taxon>Thermoanaerobaculia</taxon>
        <taxon>Thermoanaerobaculales</taxon>
        <taxon>Candidatus Sulfomarinibacteraceae</taxon>
        <taxon>Candidatus Sulfomarinibacter</taxon>
    </lineage>
</organism>
<feature type="chain" id="PRO_5035225134" evidence="5">
    <location>
        <begin position="23"/>
        <end position="213"/>
    </location>
</feature>
<dbReference type="Proteomes" id="UP000598633">
    <property type="component" value="Unassembled WGS sequence"/>
</dbReference>
<evidence type="ECO:0000256" key="1">
    <source>
        <dbReference type="ARBA" id="ARBA00004442"/>
    </source>
</evidence>
<dbReference type="GO" id="GO:0009279">
    <property type="term" value="C:cell outer membrane"/>
    <property type="evidence" value="ECO:0007669"/>
    <property type="project" value="UniProtKB-SubCell"/>
</dbReference>
<protein>
    <submittedName>
        <fullName evidence="7">OmpA family protein</fullName>
    </submittedName>
</protein>
<evidence type="ECO:0000256" key="4">
    <source>
        <dbReference type="PROSITE-ProRule" id="PRU00473"/>
    </source>
</evidence>
<dbReference type="AlphaFoldDB" id="A0A8J7C4A3"/>
<dbReference type="CDD" id="cd07185">
    <property type="entry name" value="OmpA_C-like"/>
    <property type="match status" value="1"/>
</dbReference>
<evidence type="ECO:0000256" key="3">
    <source>
        <dbReference type="ARBA" id="ARBA00023237"/>
    </source>
</evidence>
<name>A0A8J7C4A3_9BACT</name>
<gene>
    <name evidence="7" type="ORF">IFJ97_02130</name>
</gene>
<evidence type="ECO:0000256" key="2">
    <source>
        <dbReference type="ARBA" id="ARBA00023136"/>
    </source>
</evidence>
<proteinExistence type="predicted"/>
<evidence type="ECO:0000313" key="8">
    <source>
        <dbReference type="Proteomes" id="UP000598633"/>
    </source>
</evidence>